<evidence type="ECO:0000259" key="1">
    <source>
        <dbReference type="Pfam" id="PF24793"/>
    </source>
</evidence>
<name>A0A0L0FUZ1_9EUKA</name>
<dbReference type="RefSeq" id="XP_014153660.1">
    <property type="nucleotide sequence ID" value="XM_014298185.1"/>
</dbReference>
<dbReference type="EMBL" id="KQ242250">
    <property type="protein sequence ID" value="KNC79758.1"/>
    <property type="molecule type" value="Genomic_DNA"/>
</dbReference>
<evidence type="ECO:0000313" key="3">
    <source>
        <dbReference type="Proteomes" id="UP000054560"/>
    </source>
</evidence>
<dbReference type="InterPro" id="IPR056442">
    <property type="entry name" value="GINT1_N"/>
</dbReference>
<proteinExistence type="predicted"/>
<protein>
    <recommendedName>
        <fullName evidence="1">Glucosamine inositolphosphorylceramide transferase 1 N-terminal domain-containing protein</fullName>
    </recommendedName>
</protein>
<feature type="non-terminal residue" evidence="2">
    <location>
        <position position="57"/>
    </location>
</feature>
<dbReference type="SUPFAM" id="SSF75005">
    <property type="entry name" value="Arabinanase/levansucrase/invertase"/>
    <property type="match status" value="1"/>
</dbReference>
<accession>A0A0L0FUZ1</accession>
<dbReference type="InterPro" id="IPR023296">
    <property type="entry name" value="Glyco_hydro_beta-prop_sf"/>
</dbReference>
<dbReference type="Pfam" id="PF24793">
    <property type="entry name" value="GINT1_N"/>
    <property type="match status" value="1"/>
</dbReference>
<dbReference type="GeneID" id="25908362"/>
<evidence type="ECO:0000313" key="2">
    <source>
        <dbReference type="EMBL" id="KNC79758.1"/>
    </source>
</evidence>
<reference evidence="2 3" key="1">
    <citation type="submission" date="2011-02" db="EMBL/GenBank/DDBJ databases">
        <title>The Genome Sequence of Sphaeroforma arctica JP610.</title>
        <authorList>
            <consortium name="The Broad Institute Genome Sequencing Platform"/>
            <person name="Russ C."/>
            <person name="Cuomo C."/>
            <person name="Young S.K."/>
            <person name="Zeng Q."/>
            <person name="Gargeya S."/>
            <person name="Alvarado L."/>
            <person name="Berlin A."/>
            <person name="Chapman S.B."/>
            <person name="Chen Z."/>
            <person name="Freedman E."/>
            <person name="Gellesch M."/>
            <person name="Goldberg J."/>
            <person name="Griggs A."/>
            <person name="Gujja S."/>
            <person name="Heilman E."/>
            <person name="Heiman D."/>
            <person name="Howarth C."/>
            <person name="Mehta T."/>
            <person name="Neiman D."/>
            <person name="Pearson M."/>
            <person name="Roberts A."/>
            <person name="Saif S."/>
            <person name="Shea T."/>
            <person name="Shenoy N."/>
            <person name="Sisk P."/>
            <person name="Stolte C."/>
            <person name="Sykes S."/>
            <person name="White J."/>
            <person name="Yandava C."/>
            <person name="Burger G."/>
            <person name="Gray M.W."/>
            <person name="Holland P.W.H."/>
            <person name="King N."/>
            <person name="Lang F.B.F."/>
            <person name="Roger A.J."/>
            <person name="Ruiz-Trillo I."/>
            <person name="Haas B."/>
            <person name="Nusbaum C."/>
            <person name="Birren B."/>
        </authorList>
    </citation>
    <scope>NUCLEOTIDE SEQUENCE [LARGE SCALE GENOMIC DNA]</scope>
    <source>
        <strain evidence="2 3">JP610</strain>
    </source>
</reference>
<gene>
    <name evidence="2" type="ORF">SARC_07858</name>
</gene>
<feature type="domain" description="Glucosamine inositolphosphorylceramide transferase 1 N-terminal" evidence="1">
    <location>
        <begin position="16"/>
        <end position="56"/>
    </location>
</feature>
<dbReference type="Proteomes" id="UP000054560">
    <property type="component" value="Unassembled WGS sequence"/>
</dbReference>
<keyword evidence="3" id="KW-1185">Reference proteome</keyword>
<sequence length="57" mass="6326">MPANSTSTKPANTVRVRTQGSLGMATSHNLKTWTYQGVILKESYHLSYPFVVRTNGK</sequence>
<dbReference type="AlphaFoldDB" id="A0A0L0FUZ1"/>
<organism evidence="2 3">
    <name type="scientific">Sphaeroforma arctica JP610</name>
    <dbReference type="NCBI Taxonomy" id="667725"/>
    <lineage>
        <taxon>Eukaryota</taxon>
        <taxon>Ichthyosporea</taxon>
        <taxon>Ichthyophonida</taxon>
        <taxon>Sphaeroforma</taxon>
    </lineage>
</organism>